<keyword evidence="3" id="KW-1185">Reference proteome</keyword>
<evidence type="ECO:0000313" key="2">
    <source>
        <dbReference type="EMBL" id="PMD64841.1"/>
    </source>
</evidence>
<dbReference type="Proteomes" id="UP000235371">
    <property type="component" value="Unassembled WGS sequence"/>
</dbReference>
<reference evidence="2 3" key="1">
    <citation type="submission" date="2016-04" db="EMBL/GenBank/DDBJ databases">
        <title>A degradative enzymes factory behind the ericoid mycorrhizal symbiosis.</title>
        <authorList>
            <consortium name="DOE Joint Genome Institute"/>
            <person name="Martino E."/>
            <person name="Morin E."/>
            <person name="Grelet G."/>
            <person name="Kuo A."/>
            <person name="Kohler A."/>
            <person name="Daghino S."/>
            <person name="Barry K."/>
            <person name="Choi C."/>
            <person name="Cichocki N."/>
            <person name="Clum A."/>
            <person name="Copeland A."/>
            <person name="Hainaut M."/>
            <person name="Haridas S."/>
            <person name="Labutti K."/>
            <person name="Lindquist E."/>
            <person name="Lipzen A."/>
            <person name="Khouja H.-R."/>
            <person name="Murat C."/>
            <person name="Ohm R."/>
            <person name="Olson A."/>
            <person name="Spatafora J."/>
            <person name="Veneault-Fourrey C."/>
            <person name="Henrissat B."/>
            <person name="Grigoriev I."/>
            <person name="Martin F."/>
            <person name="Perotto S."/>
        </authorList>
    </citation>
    <scope>NUCLEOTIDE SEQUENCE [LARGE SCALE GENOMIC DNA]</scope>
    <source>
        <strain evidence="2 3">E</strain>
    </source>
</reference>
<feature type="region of interest" description="Disordered" evidence="1">
    <location>
        <begin position="28"/>
        <end position="57"/>
    </location>
</feature>
<gene>
    <name evidence="2" type="ORF">K444DRAFT_608521</name>
</gene>
<dbReference type="InParanoid" id="A0A2J6TP91"/>
<feature type="compositionally biased region" description="Polar residues" evidence="1">
    <location>
        <begin position="36"/>
        <end position="47"/>
    </location>
</feature>
<protein>
    <submittedName>
        <fullName evidence="2">Uncharacterized protein</fullName>
    </submittedName>
</protein>
<proteinExistence type="predicted"/>
<dbReference type="RefSeq" id="XP_024741745.1">
    <property type="nucleotide sequence ID" value="XM_024879400.1"/>
</dbReference>
<accession>A0A2J6TP91</accession>
<sequence length="57" mass="6461">MSSRIFSGRTYFLNRLANLRQVPLRGLRSDSRRSESTCQTTNVTFSSPPLRAARLTS</sequence>
<evidence type="ECO:0000313" key="3">
    <source>
        <dbReference type="Proteomes" id="UP000235371"/>
    </source>
</evidence>
<evidence type="ECO:0000256" key="1">
    <source>
        <dbReference type="SAM" id="MobiDB-lite"/>
    </source>
</evidence>
<dbReference type="AlphaFoldDB" id="A0A2J6TP91"/>
<organism evidence="2 3">
    <name type="scientific">Hyaloscypha bicolor E</name>
    <dbReference type="NCBI Taxonomy" id="1095630"/>
    <lineage>
        <taxon>Eukaryota</taxon>
        <taxon>Fungi</taxon>
        <taxon>Dikarya</taxon>
        <taxon>Ascomycota</taxon>
        <taxon>Pezizomycotina</taxon>
        <taxon>Leotiomycetes</taxon>
        <taxon>Helotiales</taxon>
        <taxon>Hyaloscyphaceae</taxon>
        <taxon>Hyaloscypha</taxon>
        <taxon>Hyaloscypha bicolor</taxon>
    </lineage>
</organism>
<dbReference type="EMBL" id="KZ613747">
    <property type="protein sequence ID" value="PMD64841.1"/>
    <property type="molecule type" value="Genomic_DNA"/>
</dbReference>
<name>A0A2J6TP91_9HELO</name>
<dbReference type="GeneID" id="36587477"/>